<keyword evidence="9 20" id="KW-0223">Dioxygenase</keyword>
<organism evidence="19 20">
    <name type="scientific">Bicyclus anynana</name>
    <name type="common">Squinting bush brown butterfly</name>
    <dbReference type="NCBI Taxonomy" id="110368"/>
    <lineage>
        <taxon>Eukaryota</taxon>
        <taxon>Metazoa</taxon>
        <taxon>Ecdysozoa</taxon>
        <taxon>Arthropoda</taxon>
        <taxon>Hexapoda</taxon>
        <taxon>Insecta</taxon>
        <taxon>Pterygota</taxon>
        <taxon>Neoptera</taxon>
        <taxon>Endopterygota</taxon>
        <taxon>Lepidoptera</taxon>
        <taxon>Glossata</taxon>
        <taxon>Ditrysia</taxon>
        <taxon>Papilionoidea</taxon>
        <taxon>Nymphalidae</taxon>
        <taxon>Satyrinae</taxon>
        <taxon>Satyrini</taxon>
        <taxon>Mycalesina</taxon>
        <taxon>Bicyclus</taxon>
    </lineage>
</organism>
<evidence type="ECO:0000256" key="13">
    <source>
        <dbReference type="ARBA" id="ARBA00031778"/>
    </source>
</evidence>
<evidence type="ECO:0000256" key="4">
    <source>
        <dbReference type="ARBA" id="ARBA00008654"/>
    </source>
</evidence>
<comment type="cofactor">
    <cofactor evidence="2">
        <name>L-ascorbate</name>
        <dbReference type="ChEBI" id="CHEBI:38290"/>
    </cofactor>
</comment>
<dbReference type="NCBIfam" id="TIGR02410">
    <property type="entry name" value="carnitine_TMLD"/>
    <property type="match status" value="1"/>
</dbReference>
<comment type="function">
    <text evidence="15">Converts trimethyllysine (TML) into hydroxytrimethyllysine (HTML).</text>
</comment>
<evidence type="ECO:0000256" key="11">
    <source>
        <dbReference type="ARBA" id="ARBA00023004"/>
    </source>
</evidence>
<evidence type="ECO:0000256" key="15">
    <source>
        <dbReference type="ARBA" id="ARBA00046008"/>
    </source>
</evidence>
<evidence type="ECO:0000256" key="3">
    <source>
        <dbReference type="ARBA" id="ARBA00005022"/>
    </source>
</evidence>
<evidence type="ECO:0000256" key="5">
    <source>
        <dbReference type="ARBA" id="ARBA00012267"/>
    </source>
</evidence>
<keyword evidence="19" id="KW-1185">Reference proteome</keyword>
<dbReference type="EC" id="1.14.11.8" evidence="5"/>
<dbReference type="InterPro" id="IPR038492">
    <property type="entry name" value="GBBH-like_N_sf"/>
</dbReference>
<dbReference type="InterPro" id="IPR012776">
    <property type="entry name" value="Trimethyllysine_dOase"/>
</dbReference>
<dbReference type="InterPro" id="IPR010376">
    <property type="entry name" value="GBBH-like_N"/>
</dbReference>
<dbReference type="PANTHER" id="PTHR10696">
    <property type="entry name" value="GAMMA-BUTYROBETAINE HYDROXYLASE-RELATED"/>
    <property type="match status" value="1"/>
</dbReference>
<dbReference type="SUPFAM" id="SSF51197">
    <property type="entry name" value="Clavaminate synthase-like"/>
    <property type="match status" value="1"/>
</dbReference>
<evidence type="ECO:0000313" key="20">
    <source>
        <dbReference type="RefSeq" id="XP_052737953.1"/>
    </source>
</evidence>
<feature type="domain" description="Gamma-butyrobetaine hydroxylase-like N-terminal" evidence="18">
    <location>
        <begin position="10"/>
        <end position="87"/>
    </location>
</feature>
<keyword evidence="8" id="KW-0124">Carnitine biosynthesis</keyword>
<evidence type="ECO:0000256" key="8">
    <source>
        <dbReference type="ARBA" id="ARBA00022873"/>
    </source>
</evidence>
<dbReference type="Pfam" id="PF02668">
    <property type="entry name" value="TauD"/>
    <property type="match status" value="1"/>
</dbReference>
<proteinExistence type="inferred from homology"/>
<dbReference type="InterPro" id="IPR050411">
    <property type="entry name" value="AlphaKG_dependent_hydroxylases"/>
</dbReference>
<evidence type="ECO:0000313" key="19">
    <source>
        <dbReference type="Proteomes" id="UP001652582"/>
    </source>
</evidence>
<dbReference type="Proteomes" id="UP001652582">
    <property type="component" value="Chromosome 6"/>
</dbReference>
<dbReference type="Pfam" id="PF06155">
    <property type="entry name" value="GBBH-like_N"/>
    <property type="match status" value="1"/>
</dbReference>
<keyword evidence="7" id="KW-0479">Metal-binding</keyword>
<accession>A0ABM3LFX2</accession>
<dbReference type="GeneID" id="112056982"/>
<dbReference type="Gene3D" id="3.30.2020.30">
    <property type="match status" value="1"/>
</dbReference>
<dbReference type="GO" id="GO:0051213">
    <property type="term" value="F:dioxygenase activity"/>
    <property type="evidence" value="ECO:0007669"/>
    <property type="project" value="UniProtKB-KW"/>
</dbReference>
<gene>
    <name evidence="20" type="primary">LOC112056982</name>
</gene>
<evidence type="ECO:0000256" key="16">
    <source>
        <dbReference type="ARBA" id="ARBA00049334"/>
    </source>
</evidence>
<dbReference type="Gene3D" id="3.60.130.10">
    <property type="entry name" value="Clavaminate synthase-like"/>
    <property type="match status" value="1"/>
</dbReference>
<sequence length="370" mass="42294">MSALQSVNITDGSLTVLFDDGTSIVFEDVWLRDQCRCSACYNSTTFQRVQHLLDIPDVTITSVEYDKSQILIVWSDNHESIYKAEFLSEFEYSVWTNKRRRRPLLWRGKEVASKVAKVHVDKFLNSVEGAEIVFTSLIDYGAALIEGVEVSLEATEKVCKALGGVQHTMFGGMWEVTNVMLHADTAYTNVPLAVHNDNTYFNEAAGLQVFHCLEHSNGSGGESILVDGFYGASQLKKEFPEDYEFLTNFDLEAQYLEDGHNFRYAAPVIRLDKFKDIQQIRFNVYDRTAMAFSSQEECRAYYRSLRNLSRYYENLECQWKFKLVPGTALVFDNFRLLHGRTGFTGKRVLGGSYVARSEWLNKARALRVIN</sequence>
<feature type="domain" description="TauD/TfdA-like" evidence="17">
    <location>
        <begin position="133"/>
        <end position="350"/>
    </location>
</feature>
<keyword evidence="10" id="KW-0560">Oxidoreductase</keyword>
<evidence type="ECO:0000256" key="12">
    <source>
        <dbReference type="ARBA" id="ARBA00030363"/>
    </source>
</evidence>
<evidence type="ECO:0000256" key="2">
    <source>
        <dbReference type="ARBA" id="ARBA00001961"/>
    </source>
</evidence>
<dbReference type="InterPro" id="IPR003819">
    <property type="entry name" value="TauD/TfdA-like"/>
</dbReference>
<protein>
    <recommendedName>
        <fullName evidence="6">Trimethyllysine dioxygenase, mitochondrial</fullName>
        <ecNumber evidence="5">1.14.11.8</ecNumber>
    </recommendedName>
    <alternativeName>
        <fullName evidence="13">Epsilon-trimethyllysine 2-oxoglutarate dioxygenase</fullName>
    </alternativeName>
    <alternativeName>
        <fullName evidence="12">TML hydroxylase</fullName>
    </alternativeName>
    <alternativeName>
        <fullName evidence="14">TML-alpha-ketoglutarate dioxygenase</fullName>
    </alternativeName>
</protein>
<evidence type="ECO:0000256" key="7">
    <source>
        <dbReference type="ARBA" id="ARBA00022723"/>
    </source>
</evidence>
<dbReference type="InterPro" id="IPR042098">
    <property type="entry name" value="TauD-like_sf"/>
</dbReference>
<comment type="cofactor">
    <cofactor evidence="1">
        <name>Fe(2+)</name>
        <dbReference type="ChEBI" id="CHEBI:29033"/>
    </cofactor>
</comment>
<name>A0ABM3LFX2_BICAN</name>
<evidence type="ECO:0000256" key="10">
    <source>
        <dbReference type="ARBA" id="ARBA00023002"/>
    </source>
</evidence>
<evidence type="ECO:0000259" key="17">
    <source>
        <dbReference type="Pfam" id="PF02668"/>
    </source>
</evidence>
<comment type="catalytic activity">
    <reaction evidence="16">
        <text>N(6),N(6),N(6)-trimethyl-L-lysine + 2-oxoglutarate + O2 = (3S)-3-hydroxy-N(6),N(6),N(6)-trimethyl-L-lysine + succinate + CO2</text>
        <dbReference type="Rhea" id="RHEA:14181"/>
        <dbReference type="ChEBI" id="CHEBI:15379"/>
        <dbReference type="ChEBI" id="CHEBI:16526"/>
        <dbReference type="ChEBI" id="CHEBI:16810"/>
        <dbReference type="ChEBI" id="CHEBI:30031"/>
        <dbReference type="ChEBI" id="CHEBI:58100"/>
        <dbReference type="ChEBI" id="CHEBI:141499"/>
        <dbReference type="EC" id="1.14.11.8"/>
    </reaction>
</comment>
<dbReference type="RefSeq" id="XP_052737953.1">
    <property type="nucleotide sequence ID" value="XM_052881993.1"/>
</dbReference>
<dbReference type="PANTHER" id="PTHR10696:SF51">
    <property type="entry name" value="TRIMETHYLLYSINE DIOXYGENASE, MITOCHONDRIAL"/>
    <property type="match status" value="1"/>
</dbReference>
<evidence type="ECO:0000256" key="14">
    <source>
        <dbReference type="ARBA" id="ARBA00032283"/>
    </source>
</evidence>
<evidence type="ECO:0000256" key="1">
    <source>
        <dbReference type="ARBA" id="ARBA00001954"/>
    </source>
</evidence>
<comment type="similarity">
    <text evidence="4">Belongs to the gamma-BBH/TMLD family.</text>
</comment>
<evidence type="ECO:0000256" key="6">
    <source>
        <dbReference type="ARBA" id="ARBA00016835"/>
    </source>
</evidence>
<comment type="pathway">
    <text evidence="3">Amine and polyamine biosynthesis; carnitine biosynthesis.</text>
</comment>
<reference evidence="20" key="1">
    <citation type="submission" date="2025-08" db="UniProtKB">
        <authorList>
            <consortium name="RefSeq"/>
        </authorList>
    </citation>
    <scope>IDENTIFICATION</scope>
</reference>
<evidence type="ECO:0000259" key="18">
    <source>
        <dbReference type="Pfam" id="PF06155"/>
    </source>
</evidence>
<evidence type="ECO:0000256" key="9">
    <source>
        <dbReference type="ARBA" id="ARBA00022964"/>
    </source>
</evidence>
<keyword evidence="11" id="KW-0408">Iron</keyword>